<organism evidence="2 3">
    <name type="scientific">Ramazzottius varieornatus</name>
    <name type="common">Water bear</name>
    <name type="synonym">Tardigrade</name>
    <dbReference type="NCBI Taxonomy" id="947166"/>
    <lineage>
        <taxon>Eukaryota</taxon>
        <taxon>Metazoa</taxon>
        <taxon>Ecdysozoa</taxon>
        <taxon>Tardigrada</taxon>
        <taxon>Eutardigrada</taxon>
        <taxon>Parachela</taxon>
        <taxon>Hypsibioidea</taxon>
        <taxon>Ramazzottiidae</taxon>
        <taxon>Ramazzottius</taxon>
    </lineage>
</organism>
<proteinExistence type="predicted"/>
<evidence type="ECO:0000313" key="3">
    <source>
        <dbReference type="Proteomes" id="UP000186922"/>
    </source>
</evidence>
<keyword evidence="3" id="KW-1185">Reference proteome</keyword>
<dbReference type="AlphaFoldDB" id="A0A1D1URE5"/>
<dbReference type="Proteomes" id="UP000186922">
    <property type="component" value="Unassembled WGS sequence"/>
</dbReference>
<sequence>METWRRKQKGHENPTGDQAYPDGIAQAVSVAFNELFPFHREHFYQPYFLTSLEIHLYGWLSGTLAAVSEHYQLL</sequence>
<gene>
    <name evidence="2" type="primary">RvY_02680-1</name>
    <name evidence="2" type="synonym">RvY_02680.1</name>
    <name evidence="2" type="ORF">RvY_02680</name>
</gene>
<dbReference type="EMBL" id="BDGG01000001">
    <property type="protein sequence ID" value="GAU90232.1"/>
    <property type="molecule type" value="Genomic_DNA"/>
</dbReference>
<protein>
    <submittedName>
        <fullName evidence="2">Uncharacterized protein</fullName>
    </submittedName>
</protein>
<reference evidence="2 3" key="1">
    <citation type="journal article" date="2016" name="Nat. Commun.">
        <title>Extremotolerant tardigrade genome and improved radiotolerance of human cultured cells by tardigrade-unique protein.</title>
        <authorList>
            <person name="Hashimoto T."/>
            <person name="Horikawa D.D."/>
            <person name="Saito Y."/>
            <person name="Kuwahara H."/>
            <person name="Kozuka-Hata H."/>
            <person name="Shin-I T."/>
            <person name="Minakuchi Y."/>
            <person name="Ohishi K."/>
            <person name="Motoyama A."/>
            <person name="Aizu T."/>
            <person name="Enomoto A."/>
            <person name="Kondo K."/>
            <person name="Tanaka S."/>
            <person name="Hara Y."/>
            <person name="Koshikawa S."/>
            <person name="Sagara H."/>
            <person name="Miura T."/>
            <person name="Yokobori S."/>
            <person name="Miyagawa K."/>
            <person name="Suzuki Y."/>
            <person name="Kubo T."/>
            <person name="Oyama M."/>
            <person name="Kohara Y."/>
            <person name="Fujiyama A."/>
            <person name="Arakawa K."/>
            <person name="Katayama T."/>
            <person name="Toyoda A."/>
            <person name="Kunieda T."/>
        </authorList>
    </citation>
    <scope>NUCLEOTIDE SEQUENCE [LARGE SCALE GENOMIC DNA]</scope>
    <source>
        <strain evidence="2 3">YOKOZUNA-1</strain>
    </source>
</reference>
<name>A0A1D1URE5_RAMVA</name>
<evidence type="ECO:0000256" key="1">
    <source>
        <dbReference type="SAM" id="MobiDB-lite"/>
    </source>
</evidence>
<feature type="region of interest" description="Disordered" evidence="1">
    <location>
        <begin position="1"/>
        <end position="21"/>
    </location>
</feature>
<accession>A0A1D1URE5</accession>
<evidence type="ECO:0000313" key="2">
    <source>
        <dbReference type="EMBL" id="GAU90232.1"/>
    </source>
</evidence>
<comment type="caution">
    <text evidence="2">The sequence shown here is derived from an EMBL/GenBank/DDBJ whole genome shotgun (WGS) entry which is preliminary data.</text>
</comment>